<dbReference type="CDD" id="cd09129">
    <property type="entry name" value="PLDc_unchar2_1"/>
    <property type="match status" value="1"/>
</dbReference>
<comment type="similarity">
    <text evidence="2">Belongs to the phospholipase D family.</text>
</comment>
<keyword evidence="7" id="KW-0472">Membrane</keyword>
<dbReference type="InterPro" id="IPR001736">
    <property type="entry name" value="PLipase_D/transphosphatidylase"/>
</dbReference>
<evidence type="ECO:0000313" key="9">
    <source>
        <dbReference type="EMBL" id="TRZ38339.1"/>
    </source>
</evidence>
<dbReference type="InterPro" id="IPR051406">
    <property type="entry name" value="PLD_domain"/>
</dbReference>
<accession>A0A553SMX0</accession>
<dbReference type="GO" id="GO:0006793">
    <property type="term" value="P:phosphorus metabolic process"/>
    <property type="evidence" value="ECO:0007669"/>
    <property type="project" value="UniProtKB-ARBA"/>
</dbReference>
<evidence type="ECO:0000256" key="2">
    <source>
        <dbReference type="ARBA" id="ARBA00008664"/>
    </source>
</evidence>
<organism evidence="9 10">
    <name type="scientific">Niallia circulans</name>
    <name type="common">Bacillus circulans</name>
    <dbReference type="NCBI Taxonomy" id="1397"/>
    <lineage>
        <taxon>Bacteria</taxon>
        <taxon>Bacillati</taxon>
        <taxon>Bacillota</taxon>
        <taxon>Bacilli</taxon>
        <taxon>Bacillales</taxon>
        <taxon>Bacillaceae</taxon>
        <taxon>Niallia</taxon>
    </lineage>
</organism>
<feature type="domain" description="PLD phosphodiesterase" evidence="8">
    <location>
        <begin position="381"/>
        <end position="411"/>
    </location>
</feature>
<evidence type="ECO:0000259" key="8">
    <source>
        <dbReference type="PROSITE" id="PS50035"/>
    </source>
</evidence>
<keyword evidence="5" id="KW-0442">Lipid degradation</keyword>
<proteinExistence type="inferred from homology"/>
<dbReference type="SUPFAM" id="SSF56024">
    <property type="entry name" value="Phospholipase D/nuclease"/>
    <property type="match status" value="2"/>
</dbReference>
<feature type="transmembrane region" description="Helical" evidence="7">
    <location>
        <begin position="12"/>
        <end position="32"/>
    </location>
</feature>
<dbReference type="EC" id="3.1.4.4" evidence="3"/>
<keyword evidence="6" id="KW-0443">Lipid metabolism</keyword>
<dbReference type="PANTHER" id="PTHR43856">
    <property type="entry name" value="CARDIOLIPIN HYDROLASE"/>
    <property type="match status" value="1"/>
</dbReference>
<gene>
    <name evidence="9" type="ORF">CEQ21_23345</name>
</gene>
<reference evidence="10" key="1">
    <citation type="submission" date="2018-10" db="EMBL/GenBank/DDBJ databases">
        <title>FDA dAtabase for Regulatory Grade micrObial Sequences (FDA-ARGOS): Supporting development and validation of Infectious Disease Dx tests.</title>
        <authorList>
            <person name="Minogue T."/>
            <person name="Wolcott M."/>
            <person name="Wasieloski L."/>
            <person name="Aguilar W."/>
            <person name="Moore D."/>
            <person name="Tallon L."/>
            <person name="Sadzewicz L."/>
            <person name="Sengamalay N."/>
            <person name="Ott S."/>
            <person name="Godinez A."/>
            <person name="Nagaraj S."/>
            <person name="Vavikolanu K."/>
            <person name="Vyas G."/>
            <person name="Nadendla S."/>
            <person name="George J."/>
            <person name="Sichtig H."/>
        </authorList>
    </citation>
    <scope>NUCLEOTIDE SEQUENCE [LARGE SCALE GENOMIC DNA]</scope>
    <source>
        <strain evidence="10">FDAARGOS_343</strain>
    </source>
</reference>
<evidence type="ECO:0000313" key="10">
    <source>
        <dbReference type="Proteomes" id="UP000319837"/>
    </source>
</evidence>
<dbReference type="InterPro" id="IPR025202">
    <property type="entry name" value="PLD-like_dom"/>
</dbReference>
<comment type="catalytic activity">
    <reaction evidence="1">
        <text>a 1,2-diacyl-sn-glycero-3-phosphocholine + H2O = a 1,2-diacyl-sn-glycero-3-phosphate + choline + H(+)</text>
        <dbReference type="Rhea" id="RHEA:14445"/>
        <dbReference type="ChEBI" id="CHEBI:15354"/>
        <dbReference type="ChEBI" id="CHEBI:15377"/>
        <dbReference type="ChEBI" id="CHEBI:15378"/>
        <dbReference type="ChEBI" id="CHEBI:57643"/>
        <dbReference type="ChEBI" id="CHEBI:58608"/>
        <dbReference type="EC" id="3.1.4.4"/>
    </reaction>
</comment>
<dbReference type="Pfam" id="PF13091">
    <property type="entry name" value="PLDc_2"/>
    <property type="match status" value="1"/>
</dbReference>
<evidence type="ECO:0000256" key="1">
    <source>
        <dbReference type="ARBA" id="ARBA00000798"/>
    </source>
</evidence>
<dbReference type="Proteomes" id="UP000319837">
    <property type="component" value="Unassembled WGS sequence"/>
</dbReference>
<evidence type="ECO:0000256" key="5">
    <source>
        <dbReference type="ARBA" id="ARBA00022963"/>
    </source>
</evidence>
<dbReference type="PROSITE" id="PS50035">
    <property type="entry name" value="PLD"/>
    <property type="match status" value="1"/>
</dbReference>
<dbReference type="GO" id="GO:0016891">
    <property type="term" value="F:RNA endonuclease activity producing 5'-phosphomonoesters, hydrolytic mechanism"/>
    <property type="evidence" value="ECO:0007669"/>
    <property type="project" value="TreeGrafter"/>
</dbReference>
<protein>
    <recommendedName>
        <fullName evidence="3">phospholipase D</fullName>
        <ecNumber evidence="3">3.1.4.4</ecNumber>
    </recommendedName>
</protein>
<dbReference type="RefSeq" id="WP_185766605.1">
    <property type="nucleotide sequence ID" value="NZ_RIBP01000004.1"/>
</dbReference>
<evidence type="ECO:0000256" key="3">
    <source>
        <dbReference type="ARBA" id="ARBA00012027"/>
    </source>
</evidence>
<dbReference type="GO" id="GO:0016042">
    <property type="term" value="P:lipid catabolic process"/>
    <property type="evidence" value="ECO:0007669"/>
    <property type="project" value="UniProtKB-KW"/>
</dbReference>
<dbReference type="SMART" id="SM00155">
    <property type="entry name" value="PLDc"/>
    <property type="match status" value="2"/>
</dbReference>
<evidence type="ECO:0000256" key="4">
    <source>
        <dbReference type="ARBA" id="ARBA00022801"/>
    </source>
</evidence>
<sequence length="479" mass="54774">MLKKRKKRKKIILSIIVVFFSIYISVLLYHTLKPLPQGISYEGPIHSVEDKDIKFLEDTTYKDEDGNQKLHQEILARMLKEIDSAKQFIVIDMFLFNSDTNDDQTYPKIAKAVTNKLVEKKQKNPGLKLIFITDPVNTTYHSYPSPELTRLTKSGAKVVETNMESFRDSNPLYSTLWRMSFKWFGHGDNGHIPNLLAESAPDVTVRSYLDLLNVKANHRKVLITENTAIVSTGNMHDASGYHSNIAYVVKGNIINDLLETEESVYRLMDKTSFPKVKPTAEKGDIQLQLLTEGKIAKQVVNGIHSTQKGDTIWIGMLYLADRPVMDELIDAAARKVQINLILDPNQNSFGNKKAGLPNIPTAAELMKKGNEQIAIRWYNTGKEQYHSKLMLIESKKKNIIIAGSANYTRRNLHDLNLETNLKIAASADVQIMKETKSYFEKLWANKGGKYTKDYSTEDELPAFRYLLYRLQRILWFTTY</sequence>
<dbReference type="CDD" id="cd09130">
    <property type="entry name" value="PLDc_unchar2_2"/>
    <property type="match status" value="1"/>
</dbReference>
<dbReference type="PANTHER" id="PTHR43856:SF1">
    <property type="entry name" value="MITOCHONDRIAL CARDIOLIPIN HYDROLASE"/>
    <property type="match status" value="1"/>
</dbReference>
<keyword evidence="7" id="KW-1133">Transmembrane helix</keyword>
<dbReference type="EMBL" id="RIBP01000004">
    <property type="protein sequence ID" value="TRZ38339.1"/>
    <property type="molecule type" value="Genomic_DNA"/>
</dbReference>
<evidence type="ECO:0000256" key="6">
    <source>
        <dbReference type="ARBA" id="ARBA00023098"/>
    </source>
</evidence>
<dbReference type="AlphaFoldDB" id="A0A553SMX0"/>
<dbReference type="Gene3D" id="3.30.870.10">
    <property type="entry name" value="Endonuclease Chain A"/>
    <property type="match status" value="2"/>
</dbReference>
<name>A0A553SMX0_NIACI</name>
<comment type="caution">
    <text evidence="9">The sequence shown here is derived from an EMBL/GenBank/DDBJ whole genome shotgun (WGS) entry which is preliminary data.</text>
</comment>
<evidence type="ECO:0000256" key="7">
    <source>
        <dbReference type="SAM" id="Phobius"/>
    </source>
</evidence>
<keyword evidence="7" id="KW-0812">Transmembrane</keyword>
<keyword evidence="4" id="KW-0378">Hydrolase</keyword>
<dbReference type="GO" id="GO:0004630">
    <property type="term" value="F:phospholipase D activity"/>
    <property type="evidence" value="ECO:0007669"/>
    <property type="project" value="UniProtKB-EC"/>
</dbReference>